<dbReference type="Proteomes" id="UP000220639">
    <property type="component" value="Unassembled WGS sequence"/>
</dbReference>
<accession>A0A285BB45</accession>
<evidence type="ECO:0000313" key="1">
    <source>
        <dbReference type="EMBL" id="SNU38122.1"/>
    </source>
</evidence>
<sequence length="64" mass="7153">MSSSSANHYTEIQYCKYNHLLNDNRYRDLLCFGHLLLSVSPHGFTSMRPIVGLPGVAGCLNPSR</sequence>
<evidence type="ECO:0000313" key="2">
    <source>
        <dbReference type="Proteomes" id="UP000220639"/>
    </source>
</evidence>
<gene>
    <name evidence="1" type="ORF">KOSB73_70109</name>
</gene>
<proteinExistence type="predicted"/>
<reference evidence="2" key="1">
    <citation type="submission" date="2017-08" db="EMBL/GenBank/DDBJ databases">
        <authorList>
            <person name="Brisse S."/>
        </authorList>
    </citation>
    <scope>NUCLEOTIDE SEQUENCE [LARGE SCALE GENOMIC DNA]</scope>
    <source>
        <strain evidence="2">06D021</strain>
    </source>
</reference>
<protein>
    <submittedName>
        <fullName evidence="1">Uncharacterized protein</fullName>
    </submittedName>
</protein>
<organism evidence="1 2">
    <name type="scientific">Klebsiella grimontii</name>
    <dbReference type="NCBI Taxonomy" id="2058152"/>
    <lineage>
        <taxon>Bacteria</taxon>
        <taxon>Pseudomonadati</taxon>
        <taxon>Pseudomonadota</taxon>
        <taxon>Gammaproteobacteria</taxon>
        <taxon>Enterobacterales</taxon>
        <taxon>Enterobacteriaceae</taxon>
        <taxon>Klebsiella/Raoultella group</taxon>
        <taxon>Klebsiella</taxon>
    </lineage>
</organism>
<dbReference type="EMBL" id="FZTC01000052">
    <property type="protein sequence ID" value="SNU38122.1"/>
    <property type="molecule type" value="Genomic_DNA"/>
</dbReference>
<dbReference type="AlphaFoldDB" id="A0A285BB45"/>
<name>A0A285BB45_9ENTR</name>